<evidence type="ECO:0000313" key="3">
    <source>
        <dbReference type="Proteomes" id="UP001163046"/>
    </source>
</evidence>
<organism evidence="2 3">
    <name type="scientific">Desmophyllum pertusum</name>
    <dbReference type="NCBI Taxonomy" id="174260"/>
    <lineage>
        <taxon>Eukaryota</taxon>
        <taxon>Metazoa</taxon>
        <taxon>Cnidaria</taxon>
        <taxon>Anthozoa</taxon>
        <taxon>Hexacorallia</taxon>
        <taxon>Scleractinia</taxon>
        <taxon>Caryophylliina</taxon>
        <taxon>Caryophylliidae</taxon>
        <taxon>Desmophyllum</taxon>
    </lineage>
</organism>
<evidence type="ECO:0000313" key="2">
    <source>
        <dbReference type="EMBL" id="KAJ7375783.1"/>
    </source>
</evidence>
<dbReference type="Proteomes" id="UP001163046">
    <property type="component" value="Unassembled WGS sequence"/>
</dbReference>
<evidence type="ECO:0000256" key="1">
    <source>
        <dbReference type="SAM" id="Coils"/>
    </source>
</evidence>
<name>A0A9W9Z5U2_9CNID</name>
<protein>
    <submittedName>
        <fullName evidence="2">Uncharacterized protein</fullName>
    </submittedName>
</protein>
<feature type="coiled-coil region" evidence="1">
    <location>
        <begin position="351"/>
        <end position="378"/>
    </location>
</feature>
<dbReference type="OrthoDB" id="5973216at2759"/>
<comment type="caution">
    <text evidence="2">The sequence shown here is derived from an EMBL/GenBank/DDBJ whole genome shotgun (WGS) entry which is preliminary data.</text>
</comment>
<keyword evidence="1" id="KW-0175">Coiled coil</keyword>
<dbReference type="EMBL" id="MU826481">
    <property type="protein sequence ID" value="KAJ7375783.1"/>
    <property type="molecule type" value="Genomic_DNA"/>
</dbReference>
<proteinExistence type="predicted"/>
<gene>
    <name evidence="2" type="ORF">OS493_038904</name>
</gene>
<keyword evidence="3" id="KW-1185">Reference proteome</keyword>
<sequence length="443" mass="50376">MATAVGLSGGSTLHGVTDDQKQWVVFGIALSKVLVTQIRPFVEQEVQKEYVRLSASHSIHTQSTSGRLKNWRTFLKYENINGNDAFPRLPGGRYEYSKFDCRVTSHVDFAKLYVENHMAKFNAFDEHCDASAVLALLGKVPVFSHAVQCAAGDVRQARNAWAHCVFSDWDPVNYQQRFVEMENLAKALSLTPAVERDLLGELKDWETKGTILCMNPTVDPDLLTLVQQHVNTLRTDVTFEVQEDRERVSLALNDMSTSLKELEARIASVQYELEARMASMQCEQEARMANVQCEQEDIKQEQSSLSNKVDTLQTDVETRQENVNLLIKSQAEQEDVNLLIKSQQEDVNLLIKSQQEDVKLLKSQQEDVQQRVAHVEDQLSSAFLQENREDGSYEGPANMVSQQYHSNVSVEISSFEADIAFFAKRHDPDTRQWLFDDFEHLVP</sequence>
<reference evidence="2" key="1">
    <citation type="submission" date="2023-01" db="EMBL/GenBank/DDBJ databases">
        <title>Genome assembly of the deep-sea coral Lophelia pertusa.</title>
        <authorList>
            <person name="Herrera S."/>
            <person name="Cordes E."/>
        </authorList>
    </citation>
    <scope>NUCLEOTIDE SEQUENCE</scope>
    <source>
        <strain evidence="2">USNM1676648</strain>
        <tissue evidence="2">Polyp</tissue>
    </source>
</reference>
<accession>A0A9W9Z5U2</accession>
<feature type="coiled-coil region" evidence="1">
    <location>
        <begin position="245"/>
        <end position="272"/>
    </location>
</feature>
<dbReference type="AlphaFoldDB" id="A0A9W9Z5U2"/>